<keyword evidence="16" id="KW-1185">Reference proteome</keyword>
<evidence type="ECO:0000256" key="12">
    <source>
        <dbReference type="ARBA" id="ARBA00023303"/>
    </source>
</evidence>
<feature type="region of interest" description="Disordered" evidence="13">
    <location>
        <begin position="746"/>
        <end position="807"/>
    </location>
</feature>
<sequence length="807" mass="89267">MFLFFITQSLCWELPTYPSNFYAGFNGWVKVQGKIGKMVDNKTIFGFPVVANFNASHYLIDMLEPYKGTVKSLGDFNSFFSDFQADVSDKIQYVQDYVSDTKQLTGLIVGAAFAIIILIIFLILVLLLFLFYIFTCCCCKPKESSMPNWCSKGCMLVASALYLLAGICFFFIISPVRSTYNTALHLEDAYATVYPEVNSSLITPFSNNINSLLDDIVSYIDKVPDDIKYFVKTIVNGLKNGYNSVVSTVTNSENYDPATNSNPQNLFDALELLKYHVQKYNNDSKEICRVESSIPKLDFTEQIQSVKDHINDALKSMDDSIRQLNDTGSTISDPLVDQLDQIKDMKLNDNIKEYTNMADGVSTLNILLLQLGVNPNMTELIEIAKAIKYPVYSIIGLGAGAFLILVASTWCIFCGHSKCSRCQASCCPCCHLFSGFLAYLVLGLVSFVVAYVCVIVHETVLSFDTVINYVPDLTQNGTLEFSFSQDVKVNDVSITISIDPIVVDLTKIKGSPMDTILHSDKSDSSLMSVIDIQKILNTDHLLERCANISNWFNNTIYEGIASVFSDAIGPAKKQLPDNIKENDNYPKNISKEVEDANDKIEKSGLTPDEKKTLQDDLTAIAKDIDEILPGKYQNTYNAAKSNIFDKYSSNFLATWNGELFPSLERFLNATTNLTSGAVNHLVDAFKGAKLAPISKLAALFGTIVTYNTSYALSAIFFMCQFGAAAVFISSLLIYIRRKGMMNPDAVSSSYDESSSYDYDKSSSSGGKMNKASSDYSSSDRKASSSSSSSFSSSSSSGGNARRKRRYS</sequence>
<evidence type="ECO:0000256" key="11">
    <source>
        <dbReference type="ARBA" id="ARBA00023214"/>
    </source>
</evidence>
<dbReference type="VEuPathDB" id="TrichDB:TVAG_017960"/>
<keyword evidence="5 14" id="KW-0812">Transmembrane</keyword>
<protein>
    <submittedName>
        <fullName evidence="15">Uncharacterized protein</fullName>
    </submittedName>
</protein>
<dbReference type="VEuPathDB" id="TrichDB:TVAGG3_0932050"/>
<evidence type="ECO:0000256" key="8">
    <source>
        <dbReference type="ARBA" id="ARBA00023136"/>
    </source>
</evidence>
<dbReference type="GO" id="GO:0072320">
    <property type="term" value="F:volume-sensitive chloride channel activity"/>
    <property type="evidence" value="ECO:0000318"/>
    <property type="project" value="GO_Central"/>
</dbReference>
<comment type="subcellular location">
    <subcellularLocation>
        <location evidence="1">Cell membrane</location>
        <topology evidence="1">Multi-pass membrane protein</topology>
    </subcellularLocation>
</comment>
<dbReference type="EMBL" id="DS113752">
    <property type="protein sequence ID" value="EAX96582.1"/>
    <property type="molecule type" value="Genomic_DNA"/>
</dbReference>
<dbReference type="GO" id="GO:0034707">
    <property type="term" value="C:chloride channel complex"/>
    <property type="evidence" value="ECO:0007669"/>
    <property type="project" value="UniProtKB-KW"/>
</dbReference>
<feature type="transmembrane region" description="Helical" evidence="14">
    <location>
        <begin position="710"/>
        <end position="735"/>
    </location>
</feature>
<feature type="transmembrane region" description="Helical" evidence="14">
    <location>
        <begin position="436"/>
        <end position="457"/>
    </location>
</feature>
<evidence type="ECO:0000256" key="7">
    <source>
        <dbReference type="ARBA" id="ARBA00023065"/>
    </source>
</evidence>
<feature type="transmembrane region" description="Helical" evidence="14">
    <location>
        <begin position="391"/>
        <end position="415"/>
    </location>
</feature>
<dbReference type="RefSeq" id="XP_001309512.1">
    <property type="nucleotide sequence ID" value="XM_001309511.1"/>
</dbReference>
<keyword evidence="10" id="KW-0325">Glycoprotein</keyword>
<dbReference type="GO" id="GO:0005886">
    <property type="term" value="C:plasma membrane"/>
    <property type="evidence" value="ECO:0000318"/>
    <property type="project" value="GO_Central"/>
</dbReference>
<dbReference type="AlphaFoldDB" id="A2FET5"/>
<dbReference type="InterPro" id="IPR006990">
    <property type="entry name" value="Tweety"/>
</dbReference>
<feature type="compositionally biased region" description="Low complexity" evidence="13">
    <location>
        <begin position="783"/>
        <end position="796"/>
    </location>
</feature>
<evidence type="ECO:0000256" key="2">
    <source>
        <dbReference type="ARBA" id="ARBA00009849"/>
    </source>
</evidence>
<feature type="transmembrane region" description="Helical" evidence="14">
    <location>
        <begin position="107"/>
        <end position="134"/>
    </location>
</feature>
<name>A2FET5_TRIV3</name>
<evidence type="ECO:0000256" key="13">
    <source>
        <dbReference type="SAM" id="MobiDB-lite"/>
    </source>
</evidence>
<feature type="compositionally biased region" description="Low complexity" evidence="13">
    <location>
        <begin position="747"/>
        <end position="764"/>
    </location>
</feature>
<keyword evidence="4" id="KW-1003">Cell membrane</keyword>
<evidence type="ECO:0000256" key="9">
    <source>
        <dbReference type="ARBA" id="ARBA00023173"/>
    </source>
</evidence>
<evidence type="ECO:0000313" key="16">
    <source>
        <dbReference type="Proteomes" id="UP000001542"/>
    </source>
</evidence>
<evidence type="ECO:0000313" key="15">
    <source>
        <dbReference type="EMBL" id="EAX96582.1"/>
    </source>
</evidence>
<evidence type="ECO:0000256" key="3">
    <source>
        <dbReference type="ARBA" id="ARBA00022448"/>
    </source>
</evidence>
<evidence type="ECO:0000256" key="6">
    <source>
        <dbReference type="ARBA" id="ARBA00022989"/>
    </source>
</evidence>
<keyword evidence="11" id="KW-0868">Chloride</keyword>
<evidence type="ECO:0000256" key="1">
    <source>
        <dbReference type="ARBA" id="ARBA00004651"/>
    </source>
</evidence>
<keyword evidence="8 14" id="KW-0472">Membrane</keyword>
<keyword evidence="6 14" id="KW-1133">Transmembrane helix</keyword>
<evidence type="ECO:0000256" key="4">
    <source>
        <dbReference type="ARBA" id="ARBA00022475"/>
    </source>
</evidence>
<dbReference type="GO" id="GO:0005229">
    <property type="term" value="F:intracellularly calcium-gated chloride channel activity"/>
    <property type="evidence" value="ECO:0000318"/>
    <property type="project" value="GO_Central"/>
</dbReference>
<feature type="transmembrane region" description="Helical" evidence="14">
    <location>
        <begin position="154"/>
        <end position="173"/>
    </location>
</feature>
<evidence type="ECO:0000256" key="14">
    <source>
        <dbReference type="SAM" id="Phobius"/>
    </source>
</evidence>
<keyword evidence="9" id="KW-0869">Chloride channel</keyword>
<evidence type="ECO:0000256" key="10">
    <source>
        <dbReference type="ARBA" id="ARBA00023180"/>
    </source>
</evidence>
<gene>
    <name evidence="15" type="ORF">TVAG_017960</name>
</gene>
<dbReference type="Proteomes" id="UP000001542">
    <property type="component" value="Unassembled WGS sequence"/>
</dbReference>
<dbReference type="InParanoid" id="A2FET5"/>
<organism evidence="15 16">
    <name type="scientific">Trichomonas vaginalis (strain ATCC PRA-98 / G3)</name>
    <dbReference type="NCBI Taxonomy" id="412133"/>
    <lineage>
        <taxon>Eukaryota</taxon>
        <taxon>Metamonada</taxon>
        <taxon>Parabasalia</taxon>
        <taxon>Trichomonadida</taxon>
        <taxon>Trichomonadidae</taxon>
        <taxon>Trichomonas</taxon>
    </lineage>
</organism>
<dbReference type="KEGG" id="tva:4754355"/>
<evidence type="ECO:0000256" key="5">
    <source>
        <dbReference type="ARBA" id="ARBA00022692"/>
    </source>
</evidence>
<comment type="similarity">
    <text evidence="2">Belongs to the tweety family.</text>
</comment>
<keyword evidence="3" id="KW-0813">Transport</keyword>
<dbReference type="PANTHER" id="PTHR12424">
    <property type="entry name" value="TWEETY-RELATED"/>
    <property type="match status" value="1"/>
</dbReference>
<proteinExistence type="inferred from homology"/>
<keyword evidence="12" id="KW-0407">Ion channel</keyword>
<reference evidence="15" key="2">
    <citation type="journal article" date="2007" name="Science">
        <title>Draft genome sequence of the sexually transmitted pathogen Trichomonas vaginalis.</title>
        <authorList>
            <person name="Carlton J.M."/>
            <person name="Hirt R.P."/>
            <person name="Silva J.C."/>
            <person name="Delcher A.L."/>
            <person name="Schatz M."/>
            <person name="Zhao Q."/>
            <person name="Wortman J.R."/>
            <person name="Bidwell S.L."/>
            <person name="Alsmark U.C.M."/>
            <person name="Besteiro S."/>
            <person name="Sicheritz-Ponten T."/>
            <person name="Noel C.J."/>
            <person name="Dacks J.B."/>
            <person name="Foster P.G."/>
            <person name="Simillion C."/>
            <person name="Van de Peer Y."/>
            <person name="Miranda-Saavedra D."/>
            <person name="Barton G.J."/>
            <person name="Westrop G.D."/>
            <person name="Mueller S."/>
            <person name="Dessi D."/>
            <person name="Fiori P.L."/>
            <person name="Ren Q."/>
            <person name="Paulsen I."/>
            <person name="Zhang H."/>
            <person name="Bastida-Corcuera F.D."/>
            <person name="Simoes-Barbosa A."/>
            <person name="Brown M.T."/>
            <person name="Hayes R.D."/>
            <person name="Mukherjee M."/>
            <person name="Okumura C.Y."/>
            <person name="Schneider R."/>
            <person name="Smith A.J."/>
            <person name="Vanacova S."/>
            <person name="Villalvazo M."/>
            <person name="Haas B.J."/>
            <person name="Pertea M."/>
            <person name="Feldblyum T.V."/>
            <person name="Utterback T.R."/>
            <person name="Shu C.L."/>
            <person name="Osoegawa K."/>
            <person name="de Jong P.J."/>
            <person name="Hrdy I."/>
            <person name="Horvathova L."/>
            <person name="Zubacova Z."/>
            <person name="Dolezal P."/>
            <person name="Malik S.B."/>
            <person name="Logsdon J.M. Jr."/>
            <person name="Henze K."/>
            <person name="Gupta A."/>
            <person name="Wang C.C."/>
            <person name="Dunne R.L."/>
            <person name="Upcroft J.A."/>
            <person name="Upcroft P."/>
            <person name="White O."/>
            <person name="Salzberg S.L."/>
            <person name="Tang P."/>
            <person name="Chiu C.-H."/>
            <person name="Lee Y.-S."/>
            <person name="Embley T.M."/>
            <person name="Coombs G.H."/>
            <person name="Mottram J.C."/>
            <person name="Tachezy J."/>
            <person name="Fraser-Liggett C.M."/>
            <person name="Johnson P.J."/>
        </authorList>
    </citation>
    <scope>NUCLEOTIDE SEQUENCE [LARGE SCALE GENOMIC DNA]</scope>
    <source>
        <strain evidence="15">G3</strain>
    </source>
</reference>
<dbReference type="PANTHER" id="PTHR12424:SF8">
    <property type="entry name" value="PROTEIN TWEETY"/>
    <property type="match status" value="1"/>
</dbReference>
<keyword evidence="7" id="KW-0406">Ion transport</keyword>
<reference evidence="15" key="1">
    <citation type="submission" date="2006-10" db="EMBL/GenBank/DDBJ databases">
        <authorList>
            <person name="Amadeo P."/>
            <person name="Zhao Q."/>
            <person name="Wortman J."/>
            <person name="Fraser-Liggett C."/>
            <person name="Carlton J."/>
        </authorList>
    </citation>
    <scope>NUCLEOTIDE SEQUENCE</scope>
    <source>
        <strain evidence="15">G3</strain>
    </source>
</reference>
<accession>A2FET5</accession>